<gene>
    <name evidence="1" type="ORF">K435DRAFT_806616</name>
</gene>
<accession>A0A4S8L777</accession>
<evidence type="ECO:0000313" key="1">
    <source>
        <dbReference type="EMBL" id="THU84522.1"/>
    </source>
</evidence>
<proteinExistence type="predicted"/>
<organism evidence="1 2">
    <name type="scientific">Dendrothele bispora (strain CBS 962.96)</name>
    <dbReference type="NCBI Taxonomy" id="1314807"/>
    <lineage>
        <taxon>Eukaryota</taxon>
        <taxon>Fungi</taxon>
        <taxon>Dikarya</taxon>
        <taxon>Basidiomycota</taxon>
        <taxon>Agaricomycotina</taxon>
        <taxon>Agaricomycetes</taxon>
        <taxon>Agaricomycetidae</taxon>
        <taxon>Agaricales</taxon>
        <taxon>Agaricales incertae sedis</taxon>
        <taxon>Dendrothele</taxon>
    </lineage>
</organism>
<dbReference type="OrthoDB" id="3270451at2759"/>
<evidence type="ECO:0000313" key="2">
    <source>
        <dbReference type="Proteomes" id="UP000297245"/>
    </source>
</evidence>
<keyword evidence="2" id="KW-1185">Reference proteome</keyword>
<dbReference type="Proteomes" id="UP000297245">
    <property type="component" value="Unassembled WGS sequence"/>
</dbReference>
<feature type="non-terminal residue" evidence="1">
    <location>
        <position position="136"/>
    </location>
</feature>
<sequence length="136" mass="15182">MPEKVDVECQVEGCDTAGTGITEQMAQCESNQTPPVQPTAVSSPSESQFCPGQNVNPCDMLAIRKLPFETNIARQNWSTLREATKDTDFQVRLMIATEKLVEVLEKHTKTTSQQLGKLFYTQVQGEIDKFSLKTLK</sequence>
<dbReference type="AlphaFoldDB" id="A0A4S8L777"/>
<dbReference type="EMBL" id="ML179594">
    <property type="protein sequence ID" value="THU84522.1"/>
    <property type="molecule type" value="Genomic_DNA"/>
</dbReference>
<protein>
    <submittedName>
        <fullName evidence="1">Uncharacterized protein</fullName>
    </submittedName>
</protein>
<reference evidence="1 2" key="1">
    <citation type="journal article" date="2019" name="Nat. Ecol. Evol.">
        <title>Megaphylogeny resolves global patterns of mushroom evolution.</title>
        <authorList>
            <person name="Varga T."/>
            <person name="Krizsan K."/>
            <person name="Foldi C."/>
            <person name="Dima B."/>
            <person name="Sanchez-Garcia M."/>
            <person name="Sanchez-Ramirez S."/>
            <person name="Szollosi G.J."/>
            <person name="Szarkandi J.G."/>
            <person name="Papp V."/>
            <person name="Albert L."/>
            <person name="Andreopoulos W."/>
            <person name="Angelini C."/>
            <person name="Antonin V."/>
            <person name="Barry K.W."/>
            <person name="Bougher N.L."/>
            <person name="Buchanan P."/>
            <person name="Buyck B."/>
            <person name="Bense V."/>
            <person name="Catcheside P."/>
            <person name="Chovatia M."/>
            <person name="Cooper J."/>
            <person name="Damon W."/>
            <person name="Desjardin D."/>
            <person name="Finy P."/>
            <person name="Geml J."/>
            <person name="Haridas S."/>
            <person name="Hughes K."/>
            <person name="Justo A."/>
            <person name="Karasinski D."/>
            <person name="Kautmanova I."/>
            <person name="Kiss B."/>
            <person name="Kocsube S."/>
            <person name="Kotiranta H."/>
            <person name="LaButti K.M."/>
            <person name="Lechner B.E."/>
            <person name="Liimatainen K."/>
            <person name="Lipzen A."/>
            <person name="Lukacs Z."/>
            <person name="Mihaltcheva S."/>
            <person name="Morgado L.N."/>
            <person name="Niskanen T."/>
            <person name="Noordeloos M.E."/>
            <person name="Ohm R.A."/>
            <person name="Ortiz-Santana B."/>
            <person name="Ovrebo C."/>
            <person name="Racz N."/>
            <person name="Riley R."/>
            <person name="Savchenko A."/>
            <person name="Shiryaev A."/>
            <person name="Soop K."/>
            <person name="Spirin V."/>
            <person name="Szebenyi C."/>
            <person name="Tomsovsky M."/>
            <person name="Tulloss R.E."/>
            <person name="Uehling J."/>
            <person name="Grigoriev I.V."/>
            <person name="Vagvolgyi C."/>
            <person name="Papp T."/>
            <person name="Martin F.M."/>
            <person name="Miettinen O."/>
            <person name="Hibbett D.S."/>
            <person name="Nagy L.G."/>
        </authorList>
    </citation>
    <scope>NUCLEOTIDE SEQUENCE [LARGE SCALE GENOMIC DNA]</scope>
    <source>
        <strain evidence="1 2">CBS 962.96</strain>
    </source>
</reference>
<name>A0A4S8L777_DENBC</name>